<feature type="domain" description="Leucine-binding protein" evidence="4">
    <location>
        <begin position="34"/>
        <end position="379"/>
    </location>
</feature>
<dbReference type="SUPFAM" id="SSF53822">
    <property type="entry name" value="Periplasmic binding protein-like I"/>
    <property type="match status" value="1"/>
</dbReference>
<proteinExistence type="inferred from homology"/>
<dbReference type="PROSITE" id="PS51257">
    <property type="entry name" value="PROKAR_LIPOPROTEIN"/>
    <property type="match status" value="1"/>
</dbReference>
<reference evidence="5" key="1">
    <citation type="submission" date="2021-04" db="EMBL/GenBank/DDBJ databases">
        <title>Sinoanaerobacter chloroacetimidivorans sp. nov., an obligate anaerobic bacterium isolated from anaerobic sludge.</title>
        <authorList>
            <person name="Bao Y."/>
        </authorList>
    </citation>
    <scope>NUCLEOTIDE SEQUENCE</scope>
    <source>
        <strain evidence="5">BAD-6</strain>
    </source>
</reference>
<name>A0A8J7VYS1_9FIRM</name>
<evidence type="ECO:0000259" key="4">
    <source>
        <dbReference type="Pfam" id="PF13458"/>
    </source>
</evidence>
<dbReference type="EMBL" id="JAGSND010000003">
    <property type="protein sequence ID" value="MBR0597582.1"/>
    <property type="molecule type" value="Genomic_DNA"/>
</dbReference>
<dbReference type="PANTHER" id="PTHR47151">
    <property type="entry name" value="LEU/ILE/VAL-BINDING ABC TRANSPORTER SUBUNIT"/>
    <property type="match status" value="1"/>
</dbReference>
<dbReference type="Proteomes" id="UP000675664">
    <property type="component" value="Unassembled WGS sequence"/>
</dbReference>
<gene>
    <name evidence="5" type="ORF">KCX82_06845</name>
</gene>
<evidence type="ECO:0000256" key="2">
    <source>
        <dbReference type="ARBA" id="ARBA00022729"/>
    </source>
</evidence>
<feature type="chain" id="PRO_5035201137" evidence="3">
    <location>
        <begin position="22"/>
        <end position="390"/>
    </location>
</feature>
<dbReference type="RefSeq" id="WP_227017712.1">
    <property type="nucleotide sequence ID" value="NZ_JAGSND010000003.1"/>
</dbReference>
<dbReference type="Gene3D" id="3.40.50.2300">
    <property type="match status" value="2"/>
</dbReference>
<evidence type="ECO:0000256" key="1">
    <source>
        <dbReference type="ARBA" id="ARBA00010062"/>
    </source>
</evidence>
<feature type="signal peptide" evidence="3">
    <location>
        <begin position="1"/>
        <end position="21"/>
    </location>
</feature>
<evidence type="ECO:0000313" key="6">
    <source>
        <dbReference type="Proteomes" id="UP000675664"/>
    </source>
</evidence>
<dbReference type="Pfam" id="PF13458">
    <property type="entry name" value="Peripla_BP_6"/>
    <property type="match status" value="1"/>
</dbReference>
<keyword evidence="6" id="KW-1185">Reference proteome</keyword>
<reference evidence="5" key="2">
    <citation type="submission" date="2021-04" db="EMBL/GenBank/DDBJ databases">
        <authorList>
            <person name="Liu J."/>
        </authorList>
    </citation>
    <scope>NUCLEOTIDE SEQUENCE</scope>
    <source>
        <strain evidence="5">BAD-6</strain>
    </source>
</reference>
<dbReference type="InterPro" id="IPR028082">
    <property type="entry name" value="Peripla_BP_I"/>
</dbReference>
<keyword evidence="2 3" id="KW-0732">Signal</keyword>
<sequence>MKRFRKIMAMLLAFAMIFSFAACGGGEKEPAEETINIGALYNLTGGQASLDQPSYNGFKLAADQINANGGINGKLINVVSYDGKTEQTTVANNTKKMIDVDKCVVVAGLSDSNYALAAGNICQEKGIPFITSGATLPTLPDQVGDFAFLAPFGDNVQAYAAADYAFDDLGLKKCYLLTDQSMEFTKTLAHFFEERYTANGGEIVLKDNYMNKDPDFSAQIDRFIANKGGAEIIFISGVPDDAGVVVKQLRDKGVTLPIISGDGFDTPLLIEIAGDAANDTYVGTHASLDNQDPLMQDFIAAYKEAYGVAPENAFAGLGYDTMYLIADALSRASDPADPAAIRDAIAATEGLKGVTGTVTYENGSHVPTKSVTINKVEDGKFVFMKEVFLK</sequence>
<evidence type="ECO:0000313" key="5">
    <source>
        <dbReference type="EMBL" id="MBR0597582.1"/>
    </source>
</evidence>
<protein>
    <submittedName>
        <fullName evidence="5">ABC transporter substrate-binding protein</fullName>
    </submittedName>
</protein>
<comment type="similarity">
    <text evidence="1">Belongs to the leucine-binding protein family.</text>
</comment>
<organism evidence="5 6">
    <name type="scientific">Sinanaerobacter chloroacetimidivorans</name>
    <dbReference type="NCBI Taxonomy" id="2818044"/>
    <lineage>
        <taxon>Bacteria</taxon>
        <taxon>Bacillati</taxon>
        <taxon>Bacillota</taxon>
        <taxon>Clostridia</taxon>
        <taxon>Peptostreptococcales</taxon>
        <taxon>Anaerovoracaceae</taxon>
        <taxon>Sinanaerobacter</taxon>
    </lineage>
</organism>
<dbReference type="AlphaFoldDB" id="A0A8J7VYS1"/>
<accession>A0A8J7VYS1</accession>
<evidence type="ECO:0000256" key="3">
    <source>
        <dbReference type="SAM" id="SignalP"/>
    </source>
</evidence>
<dbReference type="PANTHER" id="PTHR47151:SF2">
    <property type="entry name" value="AMINO ACID BINDING PROTEIN"/>
    <property type="match status" value="1"/>
</dbReference>
<dbReference type="CDD" id="cd06347">
    <property type="entry name" value="PBP1_ABC_LivK_ligand_binding-like"/>
    <property type="match status" value="1"/>
</dbReference>
<comment type="caution">
    <text evidence="5">The sequence shown here is derived from an EMBL/GenBank/DDBJ whole genome shotgun (WGS) entry which is preliminary data.</text>
</comment>
<dbReference type="InterPro" id="IPR028081">
    <property type="entry name" value="Leu-bd"/>
</dbReference>